<sequence length="146" mass="17085">MKFTLLIAYLFTILVHTTCDLLDDYVKHVEIVNEIDSNRQEQTFKSEGFSDFDFDTANRVNFPRNRRRKRHAYQSEPVDQWTHSEILDKDGAVVLKWQPRHQEILFRVEARTRGYVGIGFSPNGGMEDADIVIGWVDDRTGKAFLY</sequence>
<gene>
    <name evidence="3" type="ORF">HHI36_015890</name>
</gene>
<reference evidence="3 4" key="1">
    <citation type="journal article" date="2021" name="BMC Biol.">
        <title>Horizontally acquired antibacterial genes associated with adaptive radiation of ladybird beetles.</title>
        <authorList>
            <person name="Li H.S."/>
            <person name="Tang X.F."/>
            <person name="Huang Y.H."/>
            <person name="Xu Z.Y."/>
            <person name="Chen M.L."/>
            <person name="Du X.Y."/>
            <person name="Qiu B.Y."/>
            <person name="Chen P.T."/>
            <person name="Zhang W."/>
            <person name="Slipinski A."/>
            <person name="Escalona H.E."/>
            <person name="Waterhouse R.M."/>
            <person name="Zwick A."/>
            <person name="Pang H."/>
        </authorList>
    </citation>
    <scope>NUCLEOTIDE SEQUENCE [LARGE SCALE GENOMIC DNA]</scope>
    <source>
        <strain evidence="3">SYSU2018</strain>
    </source>
</reference>
<keyword evidence="1" id="KW-0732">Signal</keyword>
<dbReference type="InterPro" id="IPR045266">
    <property type="entry name" value="DOH_DOMON"/>
</dbReference>
<evidence type="ECO:0000259" key="2">
    <source>
        <dbReference type="PROSITE" id="PS50836"/>
    </source>
</evidence>
<dbReference type="PANTHER" id="PTHR10157:SF23">
    <property type="entry name" value="MOXD1 HOMOLOG 1"/>
    <property type="match status" value="1"/>
</dbReference>
<name>A0ABD2N7F1_9CUCU</name>
<feature type="chain" id="PRO_5044789406" description="DOMON domain-containing protein" evidence="1">
    <location>
        <begin position="20"/>
        <end position="146"/>
    </location>
</feature>
<feature type="domain" description="DOMON" evidence="2">
    <location>
        <begin position="91"/>
        <end position="146"/>
    </location>
</feature>
<dbReference type="PROSITE" id="PS50836">
    <property type="entry name" value="DOMON"/>
    <property type="match status" value="1"/>
</dbReference>
<dbReference type="AlphaFoldDB" id="A0ABD2N7F1"/>
<feature type="signal peptide" evidence="1">
    <location>
        <begin position="1"/>
        <end position="19"/>
    </location>
</feature>
<feature type="non-terminal residue" evidence="3">
    <location>
        <position position="146"/>
    </location>
</feature>
<dbReference type="CDD" id="cd09631">
    <property type="entry name" value="DOMON_DOH"/>
    <property type="match status" value="1"/>
</dbReference>
<comment type="caution">
    <text evidence="3">The sequence shown here is derived from an EMBL/GenBank/DDBJ whole genome shotgun (WGS) entry which is preliminary data.</text>
</comment>
<dbReference type="InterPro" id="IPR005018">
    <property type="entry name" value="DOMON_domain"/>
</dbReference>
<evidence type="ECO:0000313" key="3">
    <source>
        <dbReference type="EMBL" id="KAL3274507.1"/>
    </source>
</evidence>
<dbReference type="Proteomes" id="UP001516400">
    <property type="component" value="Unassembled WGS sequence"/>
</dbReference>
<protein>
    <recommendedName>
        <fullName evidence="2">DOMON domain-containing protein</fullName>
    </recommendedName>
</protein>
<dbReference type="PANTHER" id="PTHR10157">
    <property type="entry name" value="DOPAMINE BETA HYDROXYLASE RELATED"/>
    <property type="match status" value="1"/>
</dbReference>
<proteinExistence type="predicted"/>
<keyword evidence="4" id="KW-1185">Reference proteome</keyword>
<dbReference type="InterPro" id="IPR000945">
    <property type="entry name" value="DBH-like"/>
</dbReference>
<evidence type="ECO:0000256" key="1">
    <source>
        <dbReference type="SAM" id="SignalP"/>
    </source>
</evidence>
<organism evidence="3 4">
    <name type="scientific">Cryptolaemus montrouzieri</name>
    <dbReference type="NCBI Taxonomy" id="559131"/>
    <lineage>
        <taxon>Eukaryota</taxon>
        <taxon>Metazoa</taxon>
        <taxon>Ecdysozoa</taxon>
        <taxon>Arthropoda</taxon>
        <taxon>Hexapoda</taxon>
        <taxon>Insecta</taxon>
        <taxon>Pterygota</taxon>
        <taxon>Neoptera</taxon>
        <taxon>Endopterygota</taxon>
        <taxon>Coleoptera</taxon>
        <taxon>Polyphaga</taxon>
        <taxon>Cucujiformia</taxon>
        <taxon>Coccinelloidea</taxon>
        <taxon>Coccinellidae</taxon>
        <taxon>Scymninae</taxon>
        <taxon>Scymnini</taxon>
        <taxon>Cryptolaemus</taxon>
    </lineage>
</organism>
<dbReference type="Pfam" id="PF03351">
    <property type="entry name" value="DOMON"/>
    <property type="match status" value="1"/>
</dbReference>
<evidence type="ECO:0000313" key="4">
    <source>
        <dbReference type="Proteomes" id="UP001516400"/>
    </source>
</evidence>
<dbReference type="EMBL" id="JABFTP020000062">
    <property type="protein sequence ID" value="KAL3274507.1"/>
    <property type="molecule type" value="Genomic_DNA"/>
</dbReference>
<accession>A0ABD2N7F1</accession>